<dbReference type="AlphaFoldDB" id="A0A7W7CMB5"/>
<evidence type="ECO:0000313" key="2">
    <source>
        <dbReference type="Proteomes" id="UP000533598"/>
    </source>
</evidence>
<protein>
    <submittedName>
        <fullName evidence="1">Uncharacterized protein</fullName>
    </submittedName>
</protein>
<evidence type="ECO:0000313" key="1">
    <source>
        <dbReference type="EMBL" id="MBB4682441.1"/>
    </source>
</evidence>
<comment type="caution">
    <text evidence="1">The sequence shown here is derived from an EMBL/GenBank/DDBJ whole genome shotgun (WGS) entry which is preliminary data.</text>
</comment>
<proteinExistence type="predicted"/>
<dbReference type="EMBL" id="JACHMH010000001">
    <property type="protein sequence ID" value="MBB4682441.1"/>
    <property type="molecule type" value="Genomic_DNA"/>
</dbReference>
<gene>
    <name evidence="1" type="ORF">HNR67_008559</name>
</gene>
<organism evidence="1 2">
    <name type="scientific">Crossiella cryophila</name>
    <dbReference type="NCBI Taxonomy" id="43355"/>
    <lineage>
        <taxon>Bacteria</taxon>
        <taxon>Bacillati</taxon>
        <taxon>Actinomycetota</taxon>
        <taxon>Actinomycetes</taxon>
        <taxon>Pseudonocardiales</taxon>
        <taxon>Pseudonocardiaceae</taxon>
        <taxon>Crossiella</taxon>
    </lineage>
</organism>
<accession>A0A7W7CMB5</accession>
<name>A0A7W7CMB5_9PSEU</name>
<reference evidence="1 2" key="1">
    <citation type="submission" date="2020-08" db="EMBL/GenBank/DDBJ databases">
        <title>Sequencing the genomes of 1000 actinobacteria strains.</title>
        <authorList>
            <person name="Klenk H.-P."/>
        </authorList>
    </citation>
    <scope>NUCLEOTIDE SEQUENCE [LARGE SCALE GENOMIC DNA]</scope>
    <source>
        <strain evidence="1 2">DSM 44230</strain>
    </source>
</reference>
<sequence length="115" mass="12724">MDFVREFDGLFVRHPPYIDAAGVRHWDHTRFDVAGSVQGISPLMHREYSGLAGMDLYPVGENRWHATLLAGADGGLFCGVDNYLLGYFGRLDAVVAEICRGVRPVLVGEWELGSD</sequence>
<dbReference type="Proteomes" id="UP000533598">
    <property type="component" value="Unassembled WGS sequence"/>
</dbReference>
<keyword evidence="2" id="KW-1185">Reference proteome</keyword>